<comment type="similarity">
    <text evidence="3 9">Belongs to the ArgR family.</text>
</comment>
<dbReference type="InterPro" id="IPR036251">
    <property type="entry name" value="Arg_repress_C_sf"/>
</dbReference>
<dbReference type="Gene3D" id="3.30.1360.40">
    <property type="match status" value="1"/>
</dbReference>
<dbReference type="InterPro" id="IPR020899">
    <property type="entry name" value="Arg_repress_C"/>
</dbReference>
<dbReference type="PRINTS" id="PR01467">
    <property type="entry name" value="ARGREPRESSOR"/>
</dbReference>
<keyword evidence="7 9" id="KW-0238">DNA-binding</keyword>
<evidence type="ECO:0000256" key="6">
    <source>
        <dbReference type="ARBA" id="ARBA00023015"/>
    </source>
</evidence>
<organism evidence="12 13">
    <name type="scientific">Sphingomonas swuensis</name>
    <dbReference type="NCBI Taxonomy" id="977800"/>
    <lineage>
        <taxon>Bacteria</taxon>
        <taxon>Pseudomonadati</taxon>
        <taxon>Pseudomonadota</taxon>
        <taxon>Alphaproteobacteria</taxon>
        <taxon>Sphingomonadales</taxon>
        <taxon>Sphingomonadaceae</taxon>
        <taxon>Sphingomonas</taxon>
    </lineage>
</organism>
<dbReference type="InterPro" id="IPR036388">
    <property type="entry name" value="WH-like_DNA-bd_sf"/>
</dbReference>
<evidence type="ECO:0000256" key="7">
    <source>
        <dbReference type="ARBA" id="ARBA00023125"/>
    </source>
</evidence>
<sequence length="159" mass="17251">MHKPFMTDARSRRQRALSDLLRRRRLSRQDELVSELRTLGFEVTQATISRDLDQLGAVKIRRAGSTSYALPDDVGSTPTPETRLRSLFAEWVRSVQPASSLVVLRTPPGSAHLVGVALDAANLPEIAGTISGDDTLFVATASPGAAEALADGWRNWIGT</sequence>
<keyword evidence="9" id="KW-0678">Repressor</keyword>
<dbReference type="Gene3D" id="1.10.10.10">
    <property type="entry name" value="Winged helix-like DNA-binding domain superfamily/Winged helix DNA-binding domain"/>
    <property type="match status" value="1"/>
</dbReference>
<protein>
    <recommendedName>
        <fullName evidence="4 9">Arginine repressor</fullName>
    </recommendedName>
</protein>
<feature type="domain" description="Arginine repressor DNA-binding" evidence="10">
    <location>
        <begin position="10"/>
        <end position="73"/>
    </location>
</feature>
<keyword evidence="8 9" id="KW-0804">Transcription</keyword>
<feature type="domain" description="Arginine repressor C-terminal" evidence="11">
    <location>
        <begin position="88"/>
        <end position="151"/>
    </location>
</feature>
<gene>
    <name evidence="9" type="primary">argR</name>
    <name evidence="12" type="ORF">GCM10022280_16450</name>
</gene>
<comment type="caution">
    <text evidence="12">The sequence shown here is derived from an EMBL/GenBank/DDBJ whole genome shotgun (WGS) entry which is preliminary data.</text>
</comment>
<name>A0ABP7SXN6_9SPHN</name>
<evidence type="ECO:0000259" key="11">
    <source>
        <dbReference type="Pfam" id="PF02863"/>
    </source>
</evidence>
<dbReference type="InterPro" id="IPR001669">
    <property type="entry name" value="Arg_repress"/>
</dbReference>
<keyword evidence="6 9" id="KW-0805">Transcription regulation</keyword>
<evidence type="ECO:0000256" key="5">
    <source>
        <dbReference type="ARBA" id="ARBA00022490"/>
    </source>
</evidence>
<evidence type="ECO:0000259" key="10">
    <source>
        <dbReference type="Pfam" id="PF01316"/>
    </source>
</evidence>
<evidence type="ECO:0000313" key="13">
    <source>
        <dbReference type="Proteomes" id="UP001500235"/>
    </source>
</evidence>
<comment type="function">
    <text evidence="9">Regulates arginine biosynthesis genes.</text>
</comment>
<dbReference type="SUPFAM" id="SSF46785">
    <property type="entry name" value="Winged helix' DNA-binding domain"/>
    <property type="match status" value="1"/>
</dbReference>
<dbReference type="SUPFAM" id="SSF55252">
    <property type="entry name" value="C-terminal domain of arginine repressor"/>
    <property type="match status" value="1"/>
</dbReference>
<evidence type="ECO:0000256" key="9">
    <source>
        <dbReference type="HAMAP-Rule" id="MF_00173"/>
    </source>
</evidence>
<dbReference type="EMBL" id="BAABBQ010000001">
    <property type="protein sequence ID" value="GAA4017841.1"/>
    <property type="molecule type" value="Genomic_DNA"/>
</dbReference>
<accession>A0ABP7SXN6</accession>
<evidence type="ECO:0000256" key="3">
    <source>
        <dbReference type="ARBA" id="ARBA00008316"/>
    </source>
</evidence>
<dbReference type="HAMAP" id="MF_00173">
    <property type="entry name" value="Arg_repressor"/>
    <property type="match status" value="1"/>
</dbReference>
<dbReference type="InterPro" id="IPR020900">
    <property type="entry name" value="Arg_repress_DNA-bd"/>
</dbReference>
<comment type="subcellular location">
    <subcellularLocation>
        <location evidence="1 9">Cytoplasm</location>
    </subcellularLocation>
</comment>
<dbReference type="Pfam" id="PF01316">
    <property type="entry name" value="Arg_repressor"/>
    <property type="match status" value="1"/>
</dbReference>
<dbReference type="NCBIfam" id="TIGR01529">
    <property type="entry name" value="argR_whole"/>
    <property type="match status" value="1"/>
</dbReference>
<proteinExistence type="inferred from homology"/>
<keyword evidence="13" id="KW-1185">Reference proteome</keyword>
<dbReference type="PANTHER" id="PTHR34471:SF1">
    <property type="entry name" value="ARGININE REPRESSOR"/>
    <property type="match status" value="1"/>
</dbReference>
<evidence type="ECO:0000313" key="12">
    <source>
        <dbReference type="EMBL" id="GAA4017841.1"/>
    </source>
</evidence>
<reference evidence="13" key="1">
    <citation type="journal article" date="2019" name="Int. J. Syst. Evol. Microbiol.">
        <title>The Global Catalogue of Microorganisms (GCM) 10K type strain sequencing project: providing services to taxonomists for standard genome sequencing and annotation.</title>
        <authorList>
            <consortium name="The Broad Institute Genomics Platform"/>
            <consortium name="The Broad Institute Genome Sequencing Center for Infectious Disease"/>
            <person name="Wu L."/>
            <person name="Ma J."/>
        </authorList>
    </citation>
    <scope>NUCLEOTIDE SEQUENCE [LARGE SCALE GENOMIC DNA]</scope>
    <source>
        <strain evidence="13">JCM 17563</strain>
    </source>
</reference>
<comment type="pathway">
    <text evidence="2 9">Amino-acid biosynthesis; L-arginine biosynthesis [regulation].</text>
</comment>
<dbReference type="Pfam" id="PF02863">
    <property type="entry name" value="Arg_repressor_C"/>
    <property type="match status" value="1"/>
</dbReference>
<keyword evidence="5 9" id="KW-0963">Cytoplasm</keyword>
<dbReference type="InterPro" id="IPR036390">
    <property type="entry name" value="WH_DNA-bd_sf"/>
</dbReference>
<evidence type="ECO:0000256" key="2">
    <source>
        <dbReference type="ARBA" id="ARBA00005040"/>
    </source>
</evidence>
<evidence type="ECO:0000256" key="1">
    <source>
        <dbReference type="ARBA" id="ARBA00004496"/>
    </source>
</evidence>
<dbReference type="Proteomes" id="UP001500235">
    <property type="component" value="Unassembled WGS sequence"/>
</dbReference>
<evidence type="ECO:0000256" key="8">
    <source>
        <dbReference type="ARBA" id="ARBA00023163"/>
    </source>
</evidence>
<dbReference type="PANTHER" id="PTHR34471">
    <property type="entry name" value="ARGININE REPRESSOR"/>
    <property type="match status" value="1"/>
</dbReference>
<evidence type="ECO:0000256" key="4">
    <source>
        <dbReference type="ARBA" id="ARBA00021148"/>
    </source>
</evidence>
<keyword evidence="9" id="KW-0055">Arginine biosynthesis</keyword>
<keyword evidence="9" id="KW-0028">Amino-acid biosynthesis</keyword>